<comment type="caution">
    <text evidence="9">The sequence shown here is derived from an EMBL/GenBank/DDBJ whole genome shotgun (WGS) entry which is preliminary data.</text>
</comment>
<keyword evidence="5" id="KW-0067">ATP-binding</keyword>
<evidence type="ECO:0000313" key="9">
    <source>
        <dbReference type="EMBL" id="KGF73500.1"/>
    </source>
</evidence>
<dbReference type="InterPro" id="IPR009008">
    <property type="entry name" value="Val/Leu/Ile-tRNA-synth_edit"/>
</dbReference>
<dbReference type="AlphaFoldDB" id="A0A098TMF5"/>
<dbReference type="GO" id="GO:0005524">
    <property type="term" value="F:ATP binding"/>
    <property type="evidence" value="ECO:0007669"/>
    <property type="project" value="UniProtKB-KW"/>
</dbReference>
<dbReference type="EC" id="6.1.1.4" evidence="2"/>
<dbReference type="Proteomes" id="UP000030170">
    <property type="component" value="Unassembled WGS sequence"/>
</dbReference>
<dbReference type="SUPFAM" id="SSF50677">
    <property type="entry name" value="ValRS/IleRS/LeuRS editing domain"/>
    <property type="match status" value="1"/>
</dbReference>
<dbReference type="EMBL" id="JJML01000007">
    <property type="protein sequence ID" value="KGF73500.1"/>
    <property type="molecule type" value="Genomic_DNA"/>
</dbReference>
<dbReference type="RefSeq" id="WP_338038254.1">
    <property type="nucleotide sequence ID" value="NZ_JJML01000007.1"/>
</dbReference>
<dbReference type="SUPFAM" id="SSF52374">
    <property type="entry name" value="Nucleotidylyl transferase"/>
    <property type="match status" value="1"/>
</dbReference>
<name>A0A098TMF5_9CYAN</name>
<evidence type="ECO:0000256" key="7">
    <source>
        <dbReference type="ARBA" id="ARBA00023146"/>
    </source>
</evidence>
<dbReference type="STRING" id="1497020.DO97_18505"/>
<dbReference type="InterPro" id="IPR025709">
    <property type="entry name" value="Leu_tRNA-synth_edit"/>
</dbReference>
<dbReference type="PANTHER" id="PTHR43740">
    <property type="entry name" value="LEUCYL-TRNA SYNTHETASE"/>
    <property type="match status" value="1"/>
</dbReference>
<sequence>MNWDPIDQTVLANEQVDSAGLSWRSGAKVERKLLRQWFLKITDYAEQLLSDLDKLTGWPERVRLMQANWIGKSVGAYLEFPIVGMDNKVAVFTTRPDTVYGVTYLVLAPEHPLTLKVTMPEHREAVKSFIQEVTGQSELERTADDQPKRGIPTGAAVVNPFTGDALPVWIANYVIYEYGTGAVMGVPAHDARDFVFAHQYHLPIKTVIVPEGGNAAATLTAAYVEPGMLVNSGEFDGMASQVAKQGIIQKAEAGGYGKARVQYRLRDWLISRQRYSGGTDSRDPLPCLRDCAGT</sequence>
<dbReference type="PANTHER" id="PTHR43740:SF2">
    <property type="entry name" value="LEUCINE--TRNA LIGASE, MITOCHONDRIAL"/>
    <property type="match status" value="1"/>
</dbReference>
<dbReference type="PRINTS" id="PR00985">
    <property type="entry name" value="TRNASYNTHLEU"/>
</dbReference>
<evidence type="ECO:0000256" key="1">
    <source>
        <dbReference type="ARBA" id="ARBA00005594"/>
    </source>
</evidence>
<keyword evidence="7" id="KW-0030">Aminoacyl-tRNA synthetase</keyword>
<keyword evidence="6" id="KW-0648">Protein biosynthesis</keyword>
<dbReference type="InterPro" id="IPR014729">
    <property type="entry name" value="Rossmann-like_a/b/a_fold"/>
</dbReference>
<comment type="similarity">
    <text evidence="1">Belongs to the class-I aminoacyl-tRNA synthetase family.</text>
</comment>
<protein>
    <recommendedName>
        <fullName evidence="2">leucine--tRNA ligase</fullName>
        <ecNumber evidence="2">6.1.1.4</ecNumber>
    </recommendedName>
</protein>
<proteinExistence type="inferred from homology"/>
<dbReference type="GO" id="GO:0006429">
    <property type="term" value="P:leucyl-tRNA aminoacylation"/>
    <property type="evidence" value="ECO:0007669"/>
    <property type="project" value="InterPro"/>
</dbReference>
<evidence type="ECO:0000259" key="8">
    <source>
        <dbReference type="Pfam" id="PF13603"/>
    </source>
</evidence>
<evidence type="ECO:0000256" key="6">
    <source>
        <dbReference type="ARBA" id="ARBA00022917"/>
    </source>
</evidence>
<evidence type="ECO:0000313" key="10">
    <source>
        <dbReference type="Proteomes" id="UP000030170"/>
    </source>
</evidence>
<dbReference type="GO" id="GO:0002161">
    <property type="term" value="F:aminoacyl-tRNA deacylase activity"/>
    <property type="evidence" value="ECO:0007669"/>
    <property type="project" value="InterPro"/>
</dbReference>
<reference evidence="9 10" key="1">
    <citation type="journal article" date="2014" name="Mol. Ecol.">
        <title>Evolution of Synechococcus.</title>
        <authorList>
            <person name="Dvorak P."/>
            <person name="Casamatta D."/>
            <person name="Hasler P."/>
            <person name="Poulickova A."/>
            <person name="Ondrej V."/>
            <person name="Sanges R."/>
        </authorList>
    </citation>
    <scope>NUCLEOTIDE SEQUENCE [LARGE SCALE GENOMIC DNA]</scope>
    <source>
        <strain evidence="9 10">CAUP A 1101</strain>
    </source>
</reference>
<dbReference type="Pfam" id="PF13603">
    <property type="entry name" value="tRNA-synt_1_2"/>
    <property type="match status" value="1"/>
</dbReference>
<organism evidence="9 10">
    <name type="scientific">Neosynechococcus sphagnicola sy1</name>
    <dbReference type="NCBI Taxonomy" id="1497020"/>
    <lineage>
        <taxon>Bacteria</taxon>
        <taxon>Bacillati</taxon>
        <taxon>Cyanobacteriota</taxon>
        <taxon>Cyanophyceae</taxon>
        <taxon>Neosynechococcales</taxon>
        <taxon>Neosynechococcaceae</taxon>
        <taxon>Neosynechococcus</taxon>
    </lineage>
</organism>
<evidence type="ECO:0000256" key="4">
    <source>
        <dbReference type="ARBA" id="ARBA00022741"/>
    </source>
</evidence>
<evidence type="ECO:0000256" key="5">
    <source>
        <dbReference type="ARBA" id="ARBA00022840"/>
    </source>
</evidence>
<dbReference type="GO" id="GO:0004823">
    <property type="term" value="F:leucine-tRNA ligase activity"/>
    <property type="evidence" value="ECO:0007669"/>
    <property type="project" value="UniProtKB-EC"/>
</dbReference>
<accession>A0A098TMF5</accession>
<dbReference type="Gene3D" id="3.90.740.10">
    <property type="entry name" value="Valyl/Leucyl/Isoleucyl-tRNA synthetase, editing domain"/>
    <property type="match status" value="1"/>
</dbReference>
<dbReference type="GO" id="GO:0005829">
    <property type="term" value="C:cytosol"/>
    <property type="evidence" value="ECO:0007669"/>
    <property type="project" value="TreeGrafter"/>
</dbReference>
<keyword evidence="3" id="KW-0436">Ligase</keyword>
<evidence type="ECO:0000256" key="3">
    <source>
        <dbReference type="ARBA" id="ARBA00022598"/>
    </source>
</evidence>
<keyword evidence="4" id="KW-0547">Nucleotide-binding</keyword>
<dbReference type="Gene3D" id="3.40.50.620">
    <property type="entry name" value="HUPs"/>
    <property type="match status" value="1"/>
</dbReference>
<dbReference type="InterPro" id="IPR002302">
    <property type="entry name" value="Leu-tRNA-ligase"/>
</dbReference>
<feature type="domain" description="Leucyl-tRNA synthetase editing" evidence="8">
    <location>
        <begin position="68"/>
        <end position="251"/>
    </location>
</feature>
<keyword evidence="10" id="KW-1185">Reference proteome</keyword>
<gene>
    <name evidence="9" type="ORF">DO97_18505</name>
</gene>
<evidence type="ECO:0000256" key="2">
    <source>
        <dbReference type="ARBA" id="ARBA00013164"/>
    </source>
</evidence>